<evidence type="ECO:0000313" key="2">
    <source>
        <dbReference type="Proteomes" id="UP000298663"/>
    </source>
</evidence>
<reference evidence="1 2" key="1">
    <citation type="journal article" date="2015" name="Genome Biol.">
        <title>Comparative genomics of Steinernema reveals deeply conserved gene regulatory networks.</title>
        <authorList>
            <person name="Dillman A.R."/>
            <person name="Macchietto M."/>
            <person name="Porter C.F."/>
            <person name="Rogers A."/>
            <person name="Williams B."/>
            <person name="Antoshechkin I."/>
            <person name="Lee M.M."/>
            <person name="Goodwin Z."/>
            <person name="Lu X."/>
            <person name="Lewis E.E."/>
            <person name="Goodrich-Blair H."/>
            <person name="Stock S.P."/>
            <person name="Adams B.J."/>
            <person name="Sternberg P.W."/>
            <person name="Mortazavi A."/>
        </authorList>
    </citation>
    <scope>NUCLEOTIDE SEQUENCE [LARGE SCALE GENOMIC DNA]</scope>
    <source>
        <strain evidence="1 2">ALL</strain>
    </source>
</reference>
<evidence type="ECO:0000313" key="1">
    <source>
        <dbReference type="EMBL" id="TKR70013.1"/>
    </source>
</evidence>
<organism evidence="1 2">
    <name type="scientific">Steinernema carpocapsae</name>
    <name type="common">Entomopathogenic nematode</name>
    <dbReference type="NCBI Taxonomy" id="34508"/>
    <lineage>
        <taxon>Eukaryota</taxon>
        <taxon>Metazoa</taxon>
        <taxon>Ecdysozoa</taxon>
        <taxon>Nematoda</taxon>
        <taxon>Chromadorea</taxon>
        <taxon>Rhabditida</taxon>
        <taxon>Tylenchina</taxon>
        <taxon>Panagrolaimomorpha</taxon>
        <taxon>Strongyloidoidea</taxon>
        <taxon>Steinernematidae</taxon>
        <taxon>Steinernema</taxon>
    </lineage>
</organism>
<dbReference type="Proteomes" id="UP000298663">
    <property type="component" value="Unassembled WGS sequence"/>
</dbReference>
<protein>
    <submittedName>
        <fullName evidence="1">Uncharacterized protein</fullName>
    </submittedName>
</protein>
<gene>
    <name evidence="1" type="ORF">L596_022086</name>
</gene>
<sequence length="80" mass="9366">MCVYDCRRFRVFRNFSNSKSRAIAIVPCRSLTFSRYSRHSKTQLSWLQQTSPPSRPFPHTFLPFCSSPARFRLDPTCTST</sequence>
<dbReference type="AlphaFoldDB" id="A0A4U5MLJ1"/>
<accession>A0A4U5MLJ1</accession>
<reference evidence="1 2" key="2">
    <citation type="journal article" date="2019" name="G3 (Bethesda)">
        <title>Hybrid Assembly of the Genome of the Entomopathogenic Nematode Steinernema carpocapsae Identifies the X-Chromosome.</title>
        <authorList>
            <person name="Serra L."/>
            <person name="Macchietto M."/>
            <person name="Macias-Munoz A."/>
            <person name="McGill C.J."/>
            <person name="Rodriguez I.M."/>
            <person name="Rodriguez B."/>
            <person name="Murad R."/>
            <person name="Mortazavi A."/>
        </authorList>
    </citation>
    <scope>NUCLEOTIDE SEQUENCE [LARGE SCALE GENOMIC DNA]</scope>
    <source>
        <strain evidence="1 2">ALL</strain>
    </source>
</reference>
<proteinExistence type="predicted"/>
<dbReference type="EMBL" id="AZBU02000007">
    <property type="protein sequence ID" value="TKR70013.1"/>
    <property type="molecule type" value="Genomic_DNA"/>
</dbReference>
<comment type="caution">
    <text evidence="1">The sequence shown here is derived from an EMBL/GenBank/DDBJ whole genome shotgun (WGS) entry which is preliminary data.</text>
</comment>
<name>A0A4U5MLJ1_STECR</name>
<keyword evidence="2" id="KW-1185">Reference proteome</keyword>